<feature type="transmembrane region" description="Helical" evidence="5">
    <location>
        <begin position="736"/>
        <end position="758"/>
    </location>
</feature>
<comment type="subcellular location">
    <subcellularLocation>
        <location evidence="1">Membrane</location>
        <topology evidence="1">Multi-pass membrane protein</topology>
    </subcellularLocation>
</comment>
<dbReference type="InterPro" id="IPR056555">
    <property type="entry name" value="NFD4_C"/>
</dbReference>
<protein>
    <recommendedName>
        <fullName evidence="12">Nodulin-like domain-containing protein</fullName>
    </recommendedName>
</protein>
<feature type="transmembrane region" description="Helical" evidence="5">
    <location>
        <begin position="770"/>
        <end position="791"/>
    </location>
</feature>
<evidence type="ECO:0000259" key="7">
    <source>
        <dbReference type="Pfam" id="PF23262"/>
    </source>
</evidence>
<feature type="transmembrane region" description="Helical" evidence="5">
    <location>
        <begin position="835"/>
        <end position="856"/>
    </location>
</feature>
<feature type="domain" description="Nodulin-like" evidence="6">
    <location>
        <begin position="15"/>
        <end position="273"/>
    </location>
</feature>
<feature type="transmembrane region" description="Helical" evidence="5">
    <location>
        <begin position="907"/>
        <end position="925"/>
    </location>
</feature>
<feature type="transmembrane region" description="Helical" evidence="5">
    <location>
        <begin position="191"/>
        <end position="212"/>
    </location>
</feature>
<evidence type="ECO:0000256" key="1">
    <source>
        <dbReference type="ARBA" id="ARBA00004141"/>
    </source>
</evidence>
<feature type="transmembrane region" description="Helical" evidence="5">
    <location>
        <begin position="1000"/>
        <end position="1023"/>
    </location>
</feature>
<feature type="transmembrane region" description="Helical" evidence="5">
    <location>
        <begin position="387"/>
        <end position="407"/>
    </location>
</feature>
<gene>
    <name evidence="8" type="ORF">F8388_012316</name>
    <name evidence="9" type="ORF">G4B88_017794</name>
</gene>
<keyword evidence="11" id="KW-1185">Reference proteome</keyword>
<dbReference type="Proteomes" id="UP000525078">
    <property type="component" value="Unassembled WGS sequence"/>
</dbReference>
<dbReference type="Gene3D" id="1.20.1250.20">
    <property type="entry name" value="MFS general substrate transporter like domains"/>
    <property type="match status" value="2"/>
</dbReference>
<dbReference type="GO" id="GO:0016020">
    <property type="term" value="C:membrane"/>
    <property type="evidence" value="ECO:0007669"/>
    <property type="project" value="UniProtKB-SubCell"/>
</dbReference>
<evidence type="ECO:0000259" key="6">
    <source>
        <dbReference type="Pfam" id="PF06813"/>
    </source>
</evidence>
<feature type="transmembrane region" description="Helical" evidence="5">
    <location>
        <begin position="428"/>
        <end position="447"/>
    </location>
</feature>
<feature type="transmembrane region" description="Helical" evidence="5">
    <location>
        <begin position="357"/>
        <end position="375"/>
    </location>
</feature>
<feature type="transmembrane region" description="Helical" evidence="5">
    <location>
        <begin position="976"/>
        <end position="994"/>
    </location>
</feature>
<feature type="transmembrane region" description="Helical" evidence="5">
    <location>
        <begin position="453"/>
        <end position="475"/>
    </location>
</feature>
<keyword evidence="4 5" id="KW-0472">Membrane</keyword>
<organism evidence="9 11">
    <name type="scientific">Cannabis sativa</name>
    <name type="common">Hemp</name>
    <name type="synonym">Marijuana</name>
    <dbReference type="NCBI Taxonomy" id="3483"/>
    <lineage>
        <taxon>Eukaryota</taxon>
        <taxon>Viridiplantae</taxon>
        <taxon>Streptophyta</taxon>
        <taxon>Embryophyta</taxon>
        <taxon>Tracheophyta</taxon>
        <taxon>Spermatophyta</taxon>
        <taxon>Magnoliopsida</taxon>
        <taxon>eudicotyledons</taxon>
        <taxon>Gunneridae</taxon>
        <taxon>Pentapetalae</taxon>
        <taxon>rosids</taxon>
        <taxon>fabids</taxon>
        <taxon>Rosales</taxon>
        <taxon>Cannabaceae</taxon>
        <taxon>Cannabis</taxon>
    </lineage>
</organism>
<name>A0A7J6EEJ4_CANSA</name>
<dbReference type="SUPFAM" id="SSF103473">
    <property type="entry name" value="MFS general substrate transporter"/>
    <property type="match status" value="3"/>
</dbReference>
<feature type="transmembrane region" description="Helical" evidence="5">
    <location>
        <begin position="224"/>
        <end position="244"/>
    </location>
</feature>
<feature type="transmembrane region" description="Helical" evidence="5">
    <location>
        <begin position="90"/>
        <end position="112"/>
    </location>
</feature>
<dbReference type="EMBL" id="JAATIP010000256">
    <property type="protein sequence ID" value="KAF4356166.1"/>
    <property type="molecule type" value="Genomic_DNA"/>
</dbReference>
<dbReference type="Pfam" id="PF06813">
    <property type="entry name" value="Nodulin-like"/>
    <property type="match status" value="2"/>
</dbReference>
<feature type="transmembrane region" description="Helical" evidence="5">
    <location>
        <begin position="530"/>
        <end position="549"/>
    </location>
</feature>
<proteinExistence type="predicted"/>
<feature type="domain" description="Nodulin-like" evidence="6">
    <location>
        <begin position="601"/>
        <end position="853"/>
    </location>
</feature>
<evidence type="ECO:0000313" key="8">
    <source>
        <dbReference type="EMBL" id="KAF4356166.1"/>
    </source>
</evidence>
<feature type="transmembrane region" description="Helical" evidence="5">
    <location>
        <begin position="674"/>
        <end position="698"/>
    </location>
</feature>
<evidence type="ECO:0000256" key="2">
    <source>
        <dbReference type="ARBA" id="ARBA00022692"/>
    </source>
</evidence>
<dbReference type="InterPro" id="IPR036259">
    <property type="entry name" value="MFS_trans_sf"/>
</dbReference>
<feature type="transmembrane region" description="Helical" evidence="5">
    <location>
        <begin position="487"/>
        <end position="510"/>
    </location>
</feature>
<feature type="transmembrane region" description="Helical" evidence="5">
    <location>
        <begin position="1035"/>
        <end position="1056"/>
    </location>
</feature>
<feature type="transmembrane region" description="Helical" evidence="5">
    <location>
        <begin position="20"/>
        <end position="38"/>
    </location>
</feature>
<dbReference type="PANTHER" id="PTHR21576">
    <property type="entry name" value="UNCHARACTERIZED NODULIN-LIKE PROTEIN"/>
    <property type="match status" value="1"/>
</dbReference>
<evidence type="ECO:0000313" key="10">
    <source>
        <dbReference type="Proteomes" id="UP000525078"/>
    </source>
</evidence>
<dbReference type="Proteomes" id="UP000583929">
    <property type="component" value="Unassembled WGS sequence"/>
</dbReference>
<feature type="transmembrane region" description="Helical" evidence="5">
    <location>
        <begin position="704"/>
        <end position="724"/>
    </location>
</feature>
<dbReference type="EMBL" id="JAATIQ010000423">
    <property type="protein sequence ID" value="KAF4356764.1"/>
    <property type="molecule type" value="Genomic_DNA"/>
</dbReference>
<accession>A0A7J6EEJ4</accession>
<evidence type="ECO:0000256" key="3">
    <source>
        <dbReference type="ARBA" id="ARBA00022989"/>
    </source>
</evidence>
<feature type="domain" description="NFD4 C-terminal" evidence="7">
    <location>
        <begin position="344"/>
        <end position="557"/>
    </location>
</feature>
<dbReference type="Pfam" id="PF23262">
    <property type="entry name" value="NFD4_C"/>
    <property type="match status" value="2"/>
</dbReference>
<evidence type="ECO:0008006" key="12">
    <source>
        <dbReference type="Google" id="ProtNLM"/>
    </source>
</evidence>
<evidence type="ECO:0000256" key="4">
    <source>
        <dbReference type="ARBA" id="ARBA00023136"/>
    </source>
</evidence>
<evidence type="ECO:0000313" key="9">
    <source>
        <dbReference type="EMBL" id="KAF4356764.1"/>
    </source>
</evidence>
<keyword evidence="3 5" id="KW-1133">Transmembrane helix</keyword>
<comment type="caution">
    <text evidence="9">The sequence shown here is derived from an EMBL/GenBank/DDBJ whole genome shotgun (WGS) entry which is preliminary data.</text>
</comment>
<feature type="transmembrane region" description="Helical" evidence="5">
    <location>
        <begin position="256"/>
        <end position="274"/>
    </location>
</feature>
<sequence>MNEMVEVRRLSFNNKWVTTAASIWIQCIVGASYTFGIYSSALKSSQGYNQSTLDTVSVFKDIGANAGILSGLLYDAVTTQRWRSSFLGRWFSGPWVVLATGAAQFFVGYFFMWAAVAGLISRPPVIVMCLFMFFGAHGQTFFNTTNVVTGAHNFSGYSGTIVGIMKGFLGLSGAIQVQFYNILCRDNPSNFLLMLALLPTLVSMVLLSLVRIHEANKGDERKYLNAFSVVALVIVVYLMIIIILENVLTLSMWSRISIFVLLLILLSSPLGIAIKAQCEESKLAATTSSTDTNPLLEKFFASTSSTSSAHEESSLNYPEELPTSDQGQVKVASDSTLQHYEEEEEVEMNLLKAMSTVNFWLLFLAMFSGMGAGVATINNMNQLGNSFGYTTLEITSFVSLWSIWNFLGRLGAGYLSDFLLHTRGWARPLLIAITQGIMAVGHIVIASGVQGNLYVGSILVGICYGAQWSLMPTICKEIFGIRHMGTIFNTIAIASPVGSYIYSVRIIGYIYDKEASENICTGTHCFMTSFFIMAAVNCGGCLVGLALFLRTRRFYKLVVLKRLQSSSRQLQQPGVQDHAKIVAVTRYTFDVGFVICLSISTVASIWIQITSGSLYTFSIYSQALKTTQHYDQSTLDTIAVFKDIGVNCGLLSALLYSYATCDTATTSFYRRGPWLVLLAGAGQCFLGYFLMWAAVSGLIPRPHVPVMCLFMLLAAHAQSFFNTANVVTGVRNFPRYSGTIVGIMKGFLGLSGAILVQVYQTILYNKPTSFLLMLALLPTINCLLLMWFVRIHETNEGNEKKHLNSFSLIALLLAAYLMVIIILGDVLTLGSIFRAFTFAVLILLIGSPICIAIRAWKMEFHSNGTQHPAEYHDLPSGSNQEMDADHKRTLQSGENLNLFQAMRAVDFWILFLALACGLGSGLATVNNISQIGGSLGYRNFETSSLVSLWSIWNFLGRFGAGYISDYILHVRGWARPLFMVITLAAMSVGHIVIASGLPGALYIGSVLVGVCYGSQWSLMPTIASEIFGVAHLGTIFNTITIASPVGSYIFSVRVIGYIYDKEASGEGNTCVGRHCFMLSFLIMAFATLVGSLAALGLFFRTRNFYNHVIVRRLMMHSLRE</sequence>
<dbReference type="CDD" id="cd17354">
    <property type="entry name" value="MFS_Mch1p_like"/>
    <property type="match status" value="2"/>
</dbReference>
<dbReference type="InterPro" id="IPR010658">
    <property type="entry name" value="Nodulin-like"/>
</dbReference>
<feature type="transmembrane region" description="Helical" evidence="5">
    <location>
        <begin position="1076"/>
        <end position="1099"/>
    </location>
</feature>
<evidence type="ECO:0000256" key="5">
    <source>
        <dbReference type="SAM" id="Phobius"/>
    </source>
</evidence>
<feature type="domain" description="NFD4 C-terminal" evidence="7">
    <location>
        <begin position="901"/>
        <end position="1105"/>
    </location>
</feature>
<evidence type="ECO:0000313" key="11">
    <source>
        <dbReference type="Proteomes" id="UP000583929"/>
    </source>
</evidence>
<feature type="transmembrane region" description="Helical" evidence="5">
    <location>
        <begin position="803"/>
        <end position="823"/>
    </location>
</feature>
<reference evidence="10 11" key="1">
    <citation type="journal article" date="2020" name="bioRxiv">
        <title>Sequence and annotation of 42 cannabis genomes reveals extensive copy number variation in cannabinoid synthesis and pathogen resistance genes.</title>
        <authorList>
            <person name="Mckernan K.J."/>
            <person name="Helbert Y."/>
            <person name="Kane L.T."/>
            <person name="Ebling H."/>
            <person name="Zhang L."/>
            <person name="Liu B."/>
            <person name="Eaton Z."/>
            <person name="Mclaughlin S."/>
            <person name="Kingan S."/>
            <person name="Baybayan P."/>
            <person name="Concepcion G."/>
            <person name="Jordan M."/>
            <person name="Riva A."/>
            <person name="Barbazuk W."/>
            <person name="Harkins T."/>
        </authorList>
    </citation>
    <scope>NUCLEOTIDE SEQUENCE [LARGE SCALE GENOMIC DNA]</scope>
    <source>
        <strain evidence="10 11">cv. Jamaican Lion 4</strain>
        <strain evidence="9">Father</strain>
        <strain evidence="8">Mother</strain>
        <tissue evidence="9">Leaf</tissue>
    </source>
</reference>
<feature type="transmembrane region" description="Helical" evidence="5">
    <location>
        <begin position="154"/>
        <end position="179"/>
    </location>
</feature>
<dbReference type="AlphaFoldDB" id="A0A7J6EEJ4"/>
<keyword evidence="2 5" id="KW-0812">Transmembrane</keyword>
<dbReference type="PANTHER" id="PTHR21576:SF133">
    <property type="entry name" value="NODULIN-LIKE DOMAIN-CONTAINING PROTEIN"/>
    <property type="match status" value="1"/>
</dbReference>